<accession>A0A820RGB4</accession>
<feature type="non-terminal residue" evidence="1">
    <location>
        <position position="1"/>
    </location>
</feature>
<dbReference type="EMBL" id="CAJOBB010029645">
    <property type="protein sequence ID" value="CAF4438278.1"/>
    <property type="molecule type" value="Genomic_DNA"/>
</dbReference>
<feature type="non-terminal residue" evidence="1">
    <location>
        <position position="87"/>
    </location>
</feature>
<protein>
    <recommendedName>
        <fullName evidence="4">Condensation domain-containing protein</fullName>
    </recommendedName>
</protein>
<dbReference type="Gene3D" id="3.30.559.10">
    <property type="entry name" value="Chloramphenicol acetyltransferase-like domain"/>
    <property type="match status" value="1"/>
</dbReference>
<name>A0A820RGB4_9BILA</name>
<comment type="caution">
    <text evidence="1">The sequence shown here is derived from an EMBL/GenBank/DDBJ whole genome shotgun (WGS) entry which is preliminary data.</text>
</comment>
<evidence type="ECO:0000313" key="3">
    <source>
        <dbReference type="Proteomes" id="UP000663868"/>
    </source>
</evidence>
<evidence type="ECO:0000313" key="2">
    <source>
        <dbReference type="EMBL" id="CAF4449181.1"/>
    </source>
</evidence>
<organism evidence="1 3">
    <name type="scientific">Adineta steineri</name>
    <dbReference type="NCBI Taxonomy" id="433720"/>
    <lineage>
        <taxon>Eukaryota</taxon>
        <taxon>Metazoa</taxon>
        <taxon>Spiralia</taxon>
        <taxon>Gnathifera</taxon>
        <taxon>Rotifera</taxon>
        <taxon>Eurotatoria</taxon>
        <taxon>Bdelloidea</taxon>
        <taxon>Adinetida</taxon>
        <taxon>Adinetidae</taxon>
        <taxon>Adineta</taxon>
    </lineage>
</organism>
<dbReference type="EMBL" id="CAJOAY010035079">
    <property type="protein sequence ID" value="CAF4449181.1"/>
    <property type="molecule type" value="Genomic_DNA"/>
</dbReference>
<proteinExistence type="predicted"/>
<gene>
    <name evidence="1" type="ORF">KXQ929_LOCUS53216</name>
    <name evidence="2" type="ORF">OKA104_LOCUS54065</name>
</gene>
<sequence>LIANSDVLLIAFHHAAFDRASSSIFFNDLCLAYNTNAVLIEDNDSLQYIDYSIYERLIDMTTSREFWYLQLEGYNLEYPLPLPVDRH</sequence>
<reference evidence="1" key="1">
    <citation type="submission" date="2021-02" db="EMBL/GenBank/DDBJ databases">
        <authorList>
            <person name="Nowell W R."/>
        </authorList>
    </citation>
    <scope>NUCLEOTIDE SEQUENCE</scope>
</reference>
<dbReference type="Gene3D" id="3.30.559.30">
    <property type="entry name" value="Nonribosomal peptide synthetase, condensation domain"/>
    <property type="match status" value="1"/>
</dbReference>
<dbReference type="Proteomes" id="UP000663881">
    <property type="component" value="Unassembled WGS sequence"/>
</dbReference>
<evidence type="ECO:0000313" key="1">
    <source>
        <dbReference type="EMBL" id="CAF4438278.1"/>
    </source>
</evidence>
<dbReference type="InterPro" id="IPR023213">
    <property type="entry name" value="CAT-like_dom_sf"/>
</dbReference>
<dbReference type="SUPFAM" id="SSF52777">
    <property type="entry name" value="CoA-dependent acyltransferases"/>
    <property type="match status" value="1"/>
</dbReference>
<dbReference type="AlphaFoldDB" id="A0A820RGB4"/>
<dbReference type="Proteomes" id="UP000663868">
    <property type="component" value="Unassembled WGS sequence"/>
</dbReference>
<evidence type="ECO:0008006" key="4">
    <source>
        <dbReference type="Google" id="ProtNLM"/>
    </source>
</evidence>